<accession>A0A818ABE8</accession>
<dbReference type="SUPFAM" id="SSF57625">
    <property type="entry name" value="Invertebrate chitin-binding proteins"/>
    <property type="match status" value="1"/>
</dbReference>
<evidence type="ECO:0000256" key="1">
    <source>
        <dbReference type="SAM" id="MobiDB-lite"/>
    </source>
</evidence>
<proteinExistence type="predicted"/>
<keyword evidence="2" id="KW-1133">Transmembrane helix</keyword>
<feature type="domain" description="Chitin-binding type-2" evidence="3">
    <location>
        <begin position="504"/>
        <end position="541"/>
    </location>
</feature>
<feature type="region of interest" description="Disordered" evidence="1">
    <location>
        <begin position="1"/>
        <end position="24"/>
    </location>
</feature>
<name>A0A818ABE8_9BILA</name>
<organism evidence="4 5">
    <name type="scientific">Rotaria socialis</name>
    <dbReference type="NCBI Taxonomy" id="392032"/>
    <lineage>
        <taxon>Eukaryota</taxon>
        <taxon>Metazoa</taxon>
        <taxon>Spiralia</taxon>
        <taxon>Gnathifera</taxon>
        <taxon>Rotifera</taxon>
        <taxon>Eurotatoria</taxon>
        <taxon>Bdelloidea</taxon>
        <taxon>Philodinida</taxon>
        <taxon>Philodinidae</taxon>
        <taxon>Rotaria</taxon>
    </lineage>
</organism>
<dbReference type="Gene3D" id="2.170.140.10">
    <property type="entry name" value="Chitin binding domain"/>
    <property type="match status" value="1"/>
</dbReference>
<keyword evidence="2" id="KW-0812">Transmembrane</keyword>
<feature type="transmembrane region" description="Helical" evidence="2">
    <location>
        <begin position="272"/>
        <end position="295"/>
    </location>
</feature>
<dbReference type="EMBL" id="CAJNYV010001078">
    <property type="protein sequence ID" value="CAF3402473.1"/>
    <property type="molecule type" value="Genomic_DNA"/>
</dbReference>
<keyword evidence="2" id="KW-0472">Membrane</keyword>
<feature type="non-terminal residue" evidence="4">
    <location>
        <position position="1"/>
    </location>
</feature>
<evidence type="ECO:0000313" key="5">
    <source>
        <dbReference type="Proteomes" id="UP000663865"/>
    </source>
</evidence>
<protein>
    <recommendedName>
        <fullName evidence="3">Chitin-binding type-2 domain-containing protein</fullName>
    </recommendedName>
</protein>
<evidence type="ECO:0000259" key="3">
    <source>
        <dbReference type="Pfam" id="PF01607"/>
    </source>
</evidence>
<gene>
    <name evidence="4" type="ORF">KIK155_LOCUS8254</name>
</gene>
<dbReference type="GO" id="GO:0008061">
    <property type="term" value="F:chitin binding"/>
    <property type="evidence" value="ECO:0007669"/>
    <property type="project" value="InterPro"/>
</dbReference>
<evidence type="ECO:0000313" key="4">
    <source>
        <dbReference type="EMBL" id="CAF3402473.1"/>
    </source>
</evidence>
<dbReference type="Pfam" id="PF01607">
    <property type="entry name" value="CBM_14"/>
    <property type="match status" value="1"/>
</dbReference>
<dbReference type="AlphaFoldDB" id="A0A818ABE8"/>
<dbReference type="Proteomes" id="UP000663865">
    <property type="component" value="Unassembled WGS sequence"/>
</dbReference>
<feature type="non-terminal residue" evidence="4">
    <location>
        <position position="636"/>
    </location>
</feature>
<reference evidence="4" key="1">
    <citation type="submission" date="2021-02" db="EMBL/GenBank/DDBJ databases">
        <authorList>
            <person name="Nowell W R."/>
        </authorList>
    </citation>
    <scope>NUCLEOTIDE SEQUENCE</scope>
</reference>
<feature type="compositionally biased region" description="Polar residues" evidence="1">
    <location>
        <begin position="199"/>
        <end position="208"/>
    </location>
</feature>
<feature type="transmembrane region" description="Helical" evidence="2">
    <location>
        <begin position="232"/>
        <end position="251"/>
    </location>
</feature>
<dbReference type="GO" id="GO:0005576">
    <property type="term" value="C:extracellular region"/>
    <property type="evidence" value="ECO:0007669"/>
    <property type="project" value="InterPro"/>
</dbReference>
<feature type="region of interest" description="Disordered" evidence="1">
    <location>
        <begin position="199"/>
        <end position="218"/>
    </location>
</feature>
<evidence type="ECO:0000256" key="2">
    <source>
        <dbReference type="SAM" id="Phobius"/>
    </source>
</evidence>
<dbReference type="InterPro" id="IPR002557">
    <property type="entry name" value="Chitin-bd_dom"/>
</dbReference>
<sequence length="636" mass="73066">MENDSMATNEEYCHSSRKSSVKRLSDNISRKQLLFNLPVMNIPEMSEQALKRWCEARDTYLDQRYPSVEKQKYKSLNNEETPSISILDAKHGNEQDVPRDSFDKQNIQTIADDFKDQCTETDANKTTLFNRNIEQIDQSSQVDLLFSQVEIDDDNNNHNNSNDTNLVEDRKEKNDKAIETDYSTVTIKNENGLIHENVRGNSSDLSIDQSDDNDSKTIMPSRKSNISAYEQFLMYSYYIFFIVLCLIRIEFDYCRLRHRFKRLSQERRLLSCLLVLYIIIMCGLFVVIFLLLLTFNGHSQIFYEQVTSNDTSMIHGVAQYGESCSNDNDCRRPFTCYKKGSTWGICRCPWKHDLVNNECVGDLNALCSRDADCQRYMLCSGMDDGTRRCHCQTLYSYDLEQKRCYGDYRAPCQSNNDCRTNLICNTTTIPSMCLCQLNYRYYPLVRKCRGDPGSTCEATTTECADNAECRDGACECAFQFVPDGNKLCVDPCLKITPKLVKIRYPGHCHRFIDCQRRSKSECPDMTIFNFRTQLCDYPKNVPSLIVRANSQACDGLSQYERCSRNSGCACFHTVGSTNTGICTDRYAITCPELVPCEHSTNLCNQTGYKCVHHPQCGDFPVCYPILSFNQQFCPPI</sequence>
<feature type="region of interest" description="Disordered" evidence="1">
    <location>
        <begin position="153"/>
        <end position="173"/>
    </location>
</feature>
<dbReference type="InterPro" id="IPR036508">
    <property type="entry name" value="Chitin-bd_dom_sf"/>
</dbReference>
<comment type="caution">
    <text evidence="4">The sequence shown here is derived from an EMBL/GenBank/DDBJ whole genome shotgun (WGS) entry which is preliminary data.</text>
</comment>